<organism evidence="1 2">
    <name type="scientific">Empedobacter brevis</name>
    <dbReference type="NCBI Taxonomy" id="247"/>
    <lineage>
        <taxon>Bacteria</taxon>
        <taxon>Pseudomonadati</taxon>
        <taxon>Bacteroidota</taxon>
        <taxon>Flavobacteriia</taxon>
        <taxon>Flavobacteriales</taxon>
        <taxon>Weeksellaceae</taxon>
        <taxon>Empedobacter</taxon>
    </lineage>
</organism>
<protein>
    <submittedName>
        <fullName evidence="1">Uncharacterized protein</fullName>
    </submittedName>
</protein>
<dbReference type="RefSeq" id="WP_286494432.1">
    <property type="nucleotide sequence ID" value="NZ_JACAGJ010000012.1"/>
</dbReference>
<dbReference type="Proteomes" id="UP001170959">
    <property type="component" value="Unassembled WGS sequence"/>
</dbReference>
<dbReference type="AlphaFoldDB" id="A0AAJ1V9J4"/>
<dbReference type="EMBL" id="JACAGJ010000012">
    <property type="protein sequence ID" value="MDM1074197.1"/>
    <property type="molecule type" value="Genomic_DNA"/>
</dbReference>
<sequence>MADKINNQDLKATYGLAILTGRERLLSYPERKEPLNFDWQDQNGNEYHLGKVFFKDNEVVLQCAIMATDNADFWLKYNSFFQEIAKPNWQQLFIEDHDMSYQFFYKSGNNFKHSLKRLKNVVKVFVKFDLTILVKSNVL</sequence>
<gene>
    <name evidence="1" type="ORF">HX001_17060</name>
</gene>
<reference evidence="1" key="1">
    <citation type="submission" date="2020-06" db="EMBL/GenBank/DDBJ databases">
        <authorList>
            <person name="Dong N."/>
        </authorList>
    </citation>
    <scope>NUCLEOTIDE SEQUENCE</scope>
    <source>
        <strain evidence="1">R655-4</strain>
    </source>
</reference>
<comment type="caution">
    <text evidence="1">The sequence shown here is derived from an EMBL/GenBank/DDBJ whole genome shotgun (WGS) entry which is preliminary data.</text>
</comment>
<name>A0AAJ1V9J4_9FLAO</name>
<proteinExistence type="predicted"/>
<evidence type="ECO:0000313" key="2">
    <source>
        <dbReference type="Proteomes" id="UP001170959"/>
    </source>
</evidence>
<reference evidence="1" key="2">
    <citation type="journal article" date="2022" name="Sci. Total Environ.">
        <title>Prevalence, transmission, and molecular epidemiology of tet(X)-positive bacteria among humans, animals, and environmental niches in China: An epidemiological, and genomic-based study.</title>
        <authorList>
            <person name="Dong N."/>
            <person name="Zeng Y."/>
            <person name="Cai C."/>
            <person name="Sun C."/>
            <person name="Lu J."/>
            <person name="Liu C."/>
            <person name="Zhou H."/>
            <person name="Sun Q."/>
            <person name="Shu L."/>
            <person name="Wang H."/>
            <person name="Wang Y."/>
            <person name="Wang S."/>
            <person name="Wu C."/>
            <person name="Chan E.W."/>
            <person name="Chen G."/>
            <person name="Shen Z."/>
            <person name="Chen S."/>
            <person name="Zhang R."/>
        </authorList>
    </citation>
    <scope>NUCLEOTIDE SEQUENCE</scope>
    <source>
        <strain evidence="1">R655-4</strain>
    </source>
</reference>
<evidence type="ECO:0000313" key="1">
    <source>
        <dbReference type="EMBL" id="MDM1074197.1"/>
    </source>
</evidence>
<accession>A0AAJ1V9J4</accession>